<evidence type="ECO:0000259" key="9">
    <source>
        <dbReference type="PROSITE" id="PS50011"/>
    </source>
</evidence>
<dbReference type="GO" id="GO:0004674">
    <property type="term" value="F:protein serine/threonine kinase activity"/>
    <property type="evidence" value="ECO:0007669"/>
    <property type="project" value="UniProtKB-KW"/>
</dbReference>
<feature type="region of interest" description="Disordered" evidence="8">
    <location>
        <begin position="124"/>
        <end position="170"/>
    </location>
</feature>
<evidence type="ECO:0000256" key="8">
    <source>
        <dbReference type="SAM" id="MobiDB-lite"/>
    </source>
</evidence>
<feature type="binding site" evidence="7">
    <location>
        <position position="255"/>
    </location>
    <ligand>
        <name>ATP</name>
        <dbReference type="ChEBI" id="CHEBI:30616"/>
    </ligand>
</feature>
<dbReference type="InterPro" id="IPR000719">
    <property type="entry name" value="Prot_kinase_dom"/>
</dbReference>
<dbReference type="Pfam" id="PF19431">
    <property type="entry name" value="MEKK4_N"/>
    <property type="match status" value="1"/>
</dbReference>
<dbReference type="PANTHER" id="PTHR48016">
    <property type="entry name" value="MAP KINASE KINASE KINASE SSK2-RELATED-RELATED"/>
    <property type="match status" value="1"/>
</dbReference>
<feature type="compositionally biased region" description="Polar residues" evidence="8">
    <location>
        <begin position="126"/>
        <end position="147"/>
    </location>
</feature>
<comment type="similarity">
    <text evidence="1">Belongs to the protein kinase superfamily. STE Ser/Thr protein kinase family. MAP kinase kinase kinase subfamily.</text>
</comment>
<dbReference type="Pfam" id="PF00069">
    <property type="entry name" value="Pkinase"/>
    <property type="match status" value="1"/>
</dbReference>
<evidence type="ECO:0000256" key="7">
    <source>
        <dbReference type="PROSITE-ProRule" id="PRU10141"/>
    </source>
</evidence>
<evidence type="ECO:0000313" key="10">
    <source>
        <dbReference type="EMBL" id="CAL4120025.1"/>
    </source>
</evidence>
<protein>
    <recommendedName>
        <fullName evidence="9">Protein kinase domain-containing protein</fullName>
    </recommendedName>
</protein>
<dbReference type="SMART" id="SM00220">
    <property type="entry name" value="S_TKc"/>
    <property type="match status" value="1"/>
</dbReference>
<dbReference type="PROSITE" id="PS00107">
    <property type="entry name" value="PROTEIN_KINASE_ATP"/>
    <property type="match status" value="1"/>
</dbReference>
<dbReference type="PROSITE" id="PS50011">
    <property type="entry name" value="PROTEIN_KINASE_DOM"/>
    <property type="match status" value="1"/>
</dbReference>
<organism evidence="10 11">
    <name type="scientific">Meganyctiphanes norvegica</name>
    <name type="common">Northern krill</name>
    <name type="synonym">Thysanopoda norvegica</name>
    <dbReference type="NCBI Taxonomy" id="48144"/>
    <lineage>
        <taxon>Eukaryota</taxon>
        <taxon>Metazoa</taxon>
        <taxon>Ecdysozoa</taxon>
        <taxon>Arthropoda</taxon>
        <taxon>Crustacea</taxon>
        <taxon>Multicrustacea</taxon>
        <taxon>Malacostraca</taxon>
        <taxon>Eumalacostraca</taxon>
        <taxon>Eucarida</taxon>
        <taxon>Euphausiacea</taxon>
        <taxon>Euphausiidae</taxon>
        <taxon>Meganyctiphanes</taxon>
    </lineage>
</organism>
<dbReference type="InterPro" id="IPR017441">
    <property type="entry name" value="Protein_kinase_ATP_BS"/>
</dbReference>
<dbReference type="GO" id="GO:0005524">
    <property type="term" value="F:ATP binding"/>
    <property type="evidence" value="ECO:0007669"/>
    <property type="project" value="UniProtKB-UniRule"/>
</dbReference>
<dbReference type="EMBL" id="CAXKWB010017997">
    <property type="protein sequence ID" value="CAL4120025.1"/>
    <property type="molecule type" value="Genomic_DNA"/>
</dbReference>
<dbReference type="GO" id="GO:0000165">
    <property type="term" value="P:MAPK cascade"/>
    <property type="evidence" value="ECO:0007669"/>
    <property type="project" value="InterPro"/>
</dbReference>
<keyword evidence="4 7" id="KW-0547">Nucleotide-binding</keyword>
<dbReference type="InterPro" id="IPR008271">
    <property type="entry name" value="Ser/Thr_kinase_AS"/>
</dbReference>
<dbReference type="InterPro" id="IPR050538">
    <property type="entry name" value="MAP_kinase_kinase_kinase"/>
</dbReference>
<dbReference type="PANTHER" id="PTHR48016:SF32">
    <property type="entry name" value="MITOGEN-ACTIVATED PROTEIN KINASE KINASE KINASE 4"/>
    <property type="match status" value="1"/>
</dbReference>
<evidence type="ECO:0000256" key="4">
    <source>
        <dbReference type="ARBA" id="ARBA00022741"/>
    </source>
</evidence>
<dbReference type="InterPro" id="IPR045801">
    <property type="entry name" value="MEKK4_N"/>
</dbReference>
<sequence length="515" mass="58000">YHKEVTRLVTGHQRSVVAPQLVNFVRKWMSFVQQRYSMGRQKRPRWANSGLDFILFVCDPYNTRHLDETDFLNLNSEIEDCIAYIEGTNRAPDSNVSSPATPGPLTPQAYSKYLRYCSTPLPPDRSLSQQSSNQGDASPTVNITDSPLLSRKRTPRASIGSSVSSLERPKSDKCESLTPIECVRHTLVALDQQVDEDLRERKIIGRVSNTQRDKIDIKPRSVSFSWQRGFKIGAGRFGKVYTAVNNNTGELMAMKVLPLQANDHRSIRRLADELRILESISHPNLVKCYGVEILNDEMLMFMEYCDEGTLESLALSTETGLPEELVRKYVRQLLGAVHALHEKSIVHRDIKGANIFLTNEGNTLKLGDFGCAVRLRGHHTEVGELAGIVGTHAYMAPEIFQSSEGHGRAADIWSVGCVVIEMATGKRPWPEYDSSVQIMFRVGMGQRPTTPQRLSEEGHEFLEMSFVHDRHTRATAAQLLDHAFIKVDTGEEYYTSLPLFSNNPMVPYMKLVSNM</sequence>
<dbReference type="SUPFAM" id="SSF56112">
    <property type="entry name" value="Protein kinase-like (PK-like)"/>
    <property type="match status" value="1"/>
</dbReference>
<keyword evidence="2" id="KW-0723">Serine/threonine-protein kinase</keyword>
<feature type="non-terminal residue" evidence="10">
    <location>
        <position position="1"/>
    </location>
</feature>
<evidence type="ECO:0000256" key="1">
    <source>
        <dbReference type="ARBA" id="ARBA00006529"/>
    </source>
</evidence>
<evidence type="ECO:0000256" key="2">
    <source>
        <dbReference type="ARBA" id="ARBA00022527"/>
    </source>
</evidence>
<dbReference type="Proteomes" id="UP001497623">
    <property type="component" value="Unassembled WGS sequence"/>
</dbReference>
<keyword evidence="3" id="KW-0808">Transferase</keyword>
<proteinExistence type="inferred from homology"/>
<dbReference type="PROSITE" id="PS00108">
    <property type="entry name" value="PROTEIN_KINASE_ST"/>
    <property type="match status" value="1"/>
</dbReference>
<evidence type="ECO:0000256" key="6">
    <source>
        <dbReference type="ARBA" id="ARBA00022840"/>
    </source>
</evidence>
<keyword evidence="5" id="KW-0418">Kinase</keyword>
<gene>
    <name evidence="10" type="ORF">MNOR_LOCUS21918</name>
</gene>
<dbReference type="AlphaFoldDB" id="A0AAV2RBB1"/>
<evidence type="ECO:0000256" key="3">
    <source>
        <dbReference type="ARBA" id="ARBA00022679"/>
    </source>
</evidence>
<name>A0AAV2RBB1_MEGNR</name>
<feature type="domain" description="Protein kinase" evidence="9">
    <location>
        <begin position="226"/>
        <end position="485"/>
    </location>
</feature>
<keyword evidence="6 7" id="KW-0067">ATP-binding</keyword>
<accession>A0AAV2RBB1</accession>
<dbReference type="Gene3D" id="1.10.510.10">
    <property type="entry name" value="Transferase(Phosphotransferase) domain 1"/>
    <property type="match status" value="1"/>
</dbReference>
<reference evidence="10 11" key="1">
    <citation type="submission" date="2024-05" db="EMBL/GenBank/DDBJ databases">
        <authorList>
            <person name="Wallberg A."/>
        </authorList>
    </citation>
    <scope>NUCLEOTIDE SEQUENCE [LARGE SCALE GENOMIC DNA]</scope>
</reference>
<evidence type="ECO:0000256" key="5">
    <source>
        <dbReference type="ARBA" id="ARBA00022777"/>
    </source>
</evidence>
<dbReference type="InterPro" id="IPR011009">
    <property type="entry name" value="Kinase-like_dom_sf"/>
</dbReference>
<comment type="caution">
    <text evidence="10">The sequence shown here is derived from an EMBL/GenBank/DDBJ whole genome shotgun (WGS) entry which is preliminary data.</text>
</comment>
<keyword evidence="11" id="KW-1185">Reference proteome</keyword>
<evidence type="ECO:0000313" key="11">
    <source>
        <dbReference type="Proteomes" id="UP001497623"/>
    </source>
</evidence>